<evidence type="ECO:0000313" key="6">
    <source>
        <dbReference type="EMBL" id="MEK9500632.1"/>
    </source>
</evidence>
<accession>A0ABU9E993</accession>
<keyword evidence="6" id="KW-0032">Aminotransferase</keyword>
<dbReference type="SUPFAM" id="SSF53383">
    <property type="entry name" value="PLP-dependent transferases"/>
    <property type="match status" value="1"/>
</dbReference>
<dbReference type="Gene3D" id="3.90.1150.10">
    <property type="entry name" value="Aspartate Aminotransferase, domain 1"/>
    <property type="match status" value="1"/>
</dbReference>
<dbReference type="RefSeq" id="WP_405280056.1">
    <property type="nucleotide sequence ID" value="NZ_CP144380.1"/>
</dbReference>
<evidence type="ECO:0000256" key="2">
    <source>
        <dbReference type="ARBA" id="ARBA00022898"/>
    </source>
</evidence>
<proteinExistence type="inferred from homology"/>
<comment type="cofactor">
    <cofactor evidence="1 4">
        <name>pyridoxal 5'-phosphate</name>
        <dbReference type="ChEBI" id="CHEBI:597326"/>
    </cofactor>
</comment>
<dbReference type="InterPro" id="IPR015424">
    <property type="entry name" value="PyrdxlP-dep_Trfase"/>
</dbReference>
<name>A0ABU9E993_9BACT</name>
<dbReference type="PROSITE" id="PS00595">
    <property type="entry name" value="AA_TRANSFER_CLASS_5"/>
    <property type="match status" value="1"/>
</dbReference>
<protein>
    <submittedName>
        <fullName evidence="6">Aminotransferase class V-fold PLP-dependent enzyme</fullName>
    </submittedName>
</protein>
<dbReference type="InterPro" id="IPR015422">
    <property type="entry name" value="PyrdxlP-dep_Trfase_small"/>
</dbReference>
<feature type="domain" description="Aminotransferase class V" evidence="5">
    <location>
        <begin position="53"/>
        <end position="360"/>
    </location>
</feature>
<dbReference type="PANTHER" id="PTHR43586:SF15">
    <property type="entry name" value="BLR3095 PROTEIN"/>
    <property type="match status" value="1"/>
</dbReference>
<dbReference type="EMBL" id="JBBHLI010000003">
    <property type="protein sequence ID" value="MEK9500632.1"/>
    <property type="molecule type" value="Genomic_DNA"/>
</dbReference>
<comment type="similarity">
    <text evidence="3">Belongs to the class-V pyridoxal-phosphate-dependent aminotransferase family.</text>
</comment>
<dbReference type="InterPro" id="IPR000192">
    <property type="entry name" value="Aminotrans_V_dom"/>
</dbReference>
<dbReference type="Pfam" id="PF00266">
    <property type="entry name" value="Aminotran_5"/>
    <property type="match status" value="1"/>
</dbReference>
<dbReference type="Proteomes" id="UP001484239">
    <property type="component" value="Unassembled WGS sequence"/>
</dbReference>
<gene>
    <name evidence="6" type="ORF">WI372_06555</name>
</gene>
<evidence type="ECO:0000256" key="3">
    <source>
        <dbReference type="RuleBase" id="RU004075"/>
    </source>
</evidence>
<evidence type="ECO:0000256" key="1">
    <source>
        <dbReference type="ARBA" id="ARBA00001933"/>
    </source>
</evidence>
<dbReference type="InterPro" id="IPR015421">
    <property type="entry name" value="PyrdxlP-dep_Trfase_major"/>
</dbReference>
<evidence type="ECO:0000256" key="4">
    <source>
        <dbReference type="RuleBase" id="RU004504"/>
    </source>
</evidence>
<keyword evidence="7" id="KW-1185">Reference proteome</keyword>
<reference evidence="6 7" key="1">
    <citation type="submission" date="2024-02" db="EMBL/GenBank/DDBJ databases">
        <title>A novel Gemmatimonadota bacterium.</title>
        <authorList>
            <person name="Du Z.-J."/>
            <person name="Ye Y.-Q."/>
        </authorList>
    </citation>
    <scope>NUCLEOTIDE SEQUENCE [LARGE SCALE GENOMIC DNA]</scope>
    <source>
        <strain evidence="6 7">DH-20</strain>
    </source>
</reference>
<dbReference type="InterPro" id="IPR020578">
    <property type="entry name" value="Aminotrans_V_PyrdxlP_BS"/>
</dbReference>
<dbReference type="PANTHER" id="PTHR43586">
    <property type="entry name" value="CYSTEINE DESULFURASE"/>
    <property type="match status" value="1"/>
</dbReference>
<keyword evidence="2" id="KW-0663">Pyridoxal phosphate</keyword>
<evidence type="ECO:0000313" key="7">
    <source>
        <dbReference type="Proteomes" id="UP001484239"/>
    </source>
</evidence>
<keyword evidence="6" id="KW-0808">Transferase</keyword>
<organism evidence="6 7">
    <name type="scientific">Gaopeijia maritima</name>
    <dbReference type="NCBI Taxonomy" id="3119007"/>
    <lineage>
        <taxon>Bacteria</taxon>
        <taxon>Pseudomonadati</taxon>
        <taxon>Gemmatimonadota</taxon>
        <taxon>Longimicrobiia</taxon>
        <taxon>Gaopeijiales</taxon>
        <taxon>Gaopeijiaceae</taxon>
        <taxon>Gaopeijia</taxon>
    </lineage>
</organism>
<sequence length="384" mass="41011">MPSDSVAAFRAAEYGEHPVLHLDSASYGLFPRRTVAALHDLAERRNRGGSIGDVDLDRCLDRARRAAASLVAVDPSEISLVPNTTYGIHLGVGLVAAGPPGVIVVSEGEFPANVLPWMALESRGFEVRIVPLRDGLPDEEALRRAALESGVRALAVSAVQFNSGYRVELGALGEACRRGGTLFVVDAIQALGTLRLDAEALGIDVLATGAQKWLLSPWGSGFAWVPARHRERIVPPVVSWLAVEGGSAFSAAAGYALDYLGDGRRFEPATLGTQDYLGMALSIEGLMEVGLDSVRDHLRGLHAVVQEWAAGRDEVRVIGVADPERRGGILSLALPDPEGARLALEARDIAVAVRDGLLRISPHVHVTEEEMVRTVEALDDAVRR</sequence>
<evidence type="ECO:0000259" key="5">
    <source>
        <dbReference type="Pfam" id="PF00266"/>
    </source>
</evidence>
<dbReference type="Gene3D" id="3.40.640.10">
    <property type="entry name" value="Type I PLP-dependent aspartate aminotransferase-like (Major domain)"/>
    <property type="match status" value="1"/>
</dbReference>
<dbReference type="GO" id="GO:0008483">
    <property type="term" value="F:transaminase activity"/>
    <property type="evidence" value="ECO:0007669"/>
    <property type="project" value="UniProtKB-KW"/>
</dbReference>
<comment type="caution">
    <text evidence="6">The sequence shown here is derived from an EMBL/GenBank/DDBJ whole genome shotgun (WGS) entry which is preliminary data.</text>
</comment>